<comment type="similarity">
    <text evidence="2 10">Belongs to the chondroitin N-acetylgalactosaminyltransferase family.</text>
</comment>
<evidence type="ECO:0000256" key="9">
    <source>
        <dbReference type="ARBA" id="ARBA00023180"/>
    </source>
</evidence>
<evidence type="ECO:0000256" key="6">
    <source>
        <dbReference type="ARBA" id="ARBA00022989"/>
    </source>
</evidence>
<comment type="subcellular location">
    <subcellularLocation>
        <location evidence="1 10">Golgi apparatus</location>
        <location evidence="1 10">Golgi stack membrane</location>
        <topology evidence="1 10">Single-pass type II membrane protein</topology>
    </subcellularLocation>
</comment>
<gene>
    <name evidence="11" type="primary">CHSY1_8</name>
    <name evidence="11" type="ORF">OS493_018906</name>
</gene>
<evidence type="ECO:0000256" key="7">
    <source>
        <dbReference type="ARBA" id="ARBA00023034"/>
    </source>
</evidence>
<evidence type="ECO:0000256" key="5">
    <source>
        <dbReference type="ARBA" id="ARBA00022968"/>
    </source>
</evidence>
<protein>
    <recommendedName>
        <fullName evidence="10">Hexosyltransferase</fullName>
        <ecNumber evidence="10">2.4.1.-</ecNumber>
    </recommendedName>
</protein>
<keyword evidence="5 10" id="KW-0735">Signal-anchor</keyword>
<dbReference type="FunFam" id="3.90.550.50:FF:000004">
    <property type="entry name" value="Hexosyltransferase"/>
    <property type="match status" value="1"/>
</dbReference>
<keyword evidence="8" id="KW-0472">Membrane</keyword>
<dbReference type="AlphaFoldDB" id="A0A9X0CT07"/>
<evidence type="ECO:0000256" key="2">
    <source>
        <dbReference type="ARBA" id="ARBA00009239"/>
    </source>
</evidence>
<dbReference type="EMBL" id="MU826836">
    <property type="protein sequence ID" value="KAJ7372404.1"/>
    <property type="molecule type" value="Genomic_DNA"/>
</dbReference>
<dbReference type="PANTHER" id="PTHR12369:SF11">
    <property type="entry name" value="HEXOSYLTRANSFERASE"/>
    <property type="match status" value="1"/>
</dbReference>
<keyword evidence="6" id="KW-1133">Transmembrane helix</keyword>
<sequence>MFFTSDTTQKQFELPVVSLPGVDDSYPPMKKSLMMIKYMHDYHIDEYEWFMRADDDLYVRNDKLVGLLRSLNSSDDIHLGQAGTGLMEERGKLHLLPGDNYCMGGPGVIMSRSVLKKVGPHLEHCLQTVLTSHEDVELGRCIQRYAGVPCTWSYEMQTCFFHHYTAKGTGTIFYGDLNTKTIDDAITLHSLKHAAYMYRLHSHFMNKRIQDLQQEGVKLQTGFDDNGSISARKWHQAFSSKETKQSG</sequence>
<evidence type="ECO:0000313" key="12">
    <source>
        <dbReference type="Proteomes" id="UP001163046"/>
    </source>
</evidence>
<reference evidence="11" key="1">
    <citation type="submission" date="2023-01" db="EMBL/GenBank/DDBJ databases">
        <title>Genome assembly of the deep-sea coral Lophelia pertusa.</title>
        <authorList>
            <person name="Herrera S."/>
            <person name="Cordes E."/>
        </authorList>
    </citation>
    <scope>NUCLEOTIDE SEQUENCE</scope>
    <source>
        <strain evidence="11">USNM1676648</strain>
        <tissue evidence="11">Polyp</tissue>
    </source>
</reference>
<dbReference type="Pfam" id="PF05679">
    <property type="entry name" value="CHGN"/>
    <property type="match status" value="1"/>
</dbReference>
<accession>A0A9X0CT07</accession>
<dbReference type="InterPro" id="IPR008428">
    <property type="entry name" value="Chond_GalNAc"/>
</dbReference>
<evidence type="ECO:0000256" key="3">
    <source>
        <dbReference type="ARBA" id="ARBA00022679"/>
    </source>
</evidence>
<dbReference type="Gene3D" id="3.90.550.50">
    <property type="match status" value="1"/>
</dbReference>
<dbReference type="SUPFAM" id="SSF53448">
    <property type="entry name" value="Nucleotide-diphospho-sugar transferases"/>
    <property type="match status" value="1"/>
</dbReference>
<dbReference type="GO" id="GO:0032580">
    <property type="term" value="C:Golgi cisterna membrane"/>
    <property type="evidence" value="ECO:0007669"/>
    <property type="project" value="UniProtKB-SubCell"/>
</dbReference>
<evidence type="ECO:0000256" key="8">
    <source>
        <dbReference type="ARBA" id="ARBA00023136"/>
    </source>
</evidence>
<dbReference type="OrthoDB" id="431432at2759"/>
<dbReference type="PANTHER" id="PTHR12369">
    <property type="entry name" value="CHONDROITIN SYNTHASE"/>
    <property type="match status" value="1"/>
</dbReference>
<evidence type="ECO:0000256" key="4">
    <source>
        <dbReference type="ARBA" id="ARBA00022692"/>
    </source>
</evidence>
<evidence type="ECO:0000313" key="11">
    <source>
        <dbReference type="EMBL" id="KAJ7372404.1"/>
    </source>
</evidence>
<dbReference type="InterPro" id="IPR051227">
    <property type="entry name" value="CS_glycosyltransferase"/>
</dbReference>
<keyword evidence="7 10" id="KW-0333">Golgi apparatus</keyword>
<dbReference type="InterPro" id="IPR029044">
    <property type="entry name" value="Nucleotide-diphossugar_trans"/>
</dbReference>
<dbReference type="Proteomes" id="UP001163046">
    <property type="component" value="Unassembled WGS sequence"/>
</dbReference>
<proteinExistence type="inferred from homology"/>
<keyword evidence="3 10" id="KW-0808">Transferase</keyword>
<evidence type="ECO:0000256" key="1">
    <source>
        <dbReference type="ARBA" id="ARBA00004447"/>
    </source>
</evidence>
<dbReference type="EC" id="2.4.1.-" evidence="10"/>
<evidence type="ECO:0000256" key="10">
    <source>
        <dbReference type="RuleBase" id="RU364016"/>
    </source>
</evidence>
<keyword evidence="4" id="KW-0812">Transmembrane</keyword>
<keyword evidence="12" id="KW-1185">Reference proteome</keyword>
<keyword evidence="9" id="KW-0325">Glycoprotein</keyword>
<organism evidence="11 12">
    <name type="scientific">Desmophyllum pertusum</name>
    <dbReference type="NCBI Taxonomy" id="174260"/>
    <lineage>
        <taxon>Eukaryota</taxon>
        <taxon>Metazoa</taxon>
        <taxon>Cnidaria</taxon>
        <taxon>Anthozoa</taxon>
        <taxon>Hexacorallia</taxon>
        <taxon>Scleractinia</taxon>
        <taxon>Caryophylliina</taxon>
        <taxon>Caryophylliidae</taxon>
        <taxon>Desmophyllum</taxon>
    </lineage>
</organism>
<dbReference type="GO" id="GO:0047238">
    <property type="term" value="F:glucuronosyl-N-acetylgalactosaminyl-proteoglycan 4-beta-N-acetylgalactosaminyltransferase activity"/>
    <property type="evidence" value="ECO:0007669"/>
    <property type="project" value="TreeGrafter"/>
</dbReference>
<name>A0A9X0CT07_9CNID</name>
<comment type="caution">
    <text evidence="11">The sequence shown here is derived from an EMBL/GenBank/DDBJ whole genome shotgun (WGS) entry which is preliminary data.</text>
</comment>